<comment type="caution">
    <text evidence="3">The sequence shown here is derived from an EMBL/GenBank/DDBJ whole genome shotgun (WGS) entry which is preliminary data.</text>
</comment>
<reference evidence="3" key="1">
    <citation type="submission" date="2018-11" db="EMBL/GenBank/DDBJ databases">
        <authorList>
            <consortium name="Pathogen Informatics"/>
        </authorList>
    </citation>
    <scope>NUCLEOTIDE SEQUENCE</scope>
</reference>
<proteinExistence type="inferred from homology"/>
<dbReference type="SUPFAM" id="SSF81296">
    <property type="entry name" value="E set domains"/>
    <property type="match status" value="1"/>
</dbReference>
<evidence type="ECO:0000256" key="1">
    <source>
        <dbReference type="ARBA" id="ARBA00005298"/>
    </source>
</evidence>
<dbReference type="InterPro" id="IPR011021">
    <property type="entry name" value="Arrestin-like_N"/>
</dbReference>
<evidence type="ECO:0000313" key="3">
    <source>
        <dbReference type="EMBL" id="VEL14489.1"/>
    </source>
</evidence>
<name>A0A3S5A8C3_9PLAT</name>
<protein>
    <recommendedName>
        <fullName evidence="2">Arrestin-like N-terminal domain-containing protein</fullName>
    </recommendedName>
</protein>
<dbReference type="InterPro" id="IPR014752">
    <property type="entry name" value="Arrestin-like_C"/>
</dbReference>
<comment type="similarity">
    <text evidence="1">Belongs to the arrestin family.</text>
</comment>
<accession>A0A3S5A8C3</accession>
<evidence type="ECO:0000259" key="2">
    <source>
        <dbReference type="Pfam" id="PF00339"/>
    </source>
</evidence>
<keyword evidence="4" id="KW-1185">Reference proteome</keyword>
<feature type="domain" description="Arrestin-like N-terminal" evidence="2">
    <location>
        <begin position="77"/>
        <end position="147"/>
    </location>
</feature>
<dbReference type="OrthoDB" id="6271666at2759"/>
<organism evidence="3 4">
    <name type="scientific">Protopolystoma xenopodis</name>
    <dbReference type="NCBI Taxonomy" id="117903"/>
    <lineage>
        <taxon>Eukaryota</taxon>
        <taxon>Metazoa</taxon>
        <taxon>Spiralia</taxon>
        <taxon>Lophotrochozoa</taxon>
        <taxon>Platyhelminthes</taxon>
        <taxon>Monogenea</taxon>
        <taxon>Polyopisthocotylea</taxon>
        <taxon>Polystomatidea</taxon>
        <taxon>Polystomatidae</taxon>
        <taxon>Protopolystoma</taxon>
    </lineage>
</organism>
<dbReference type="AlphaFoldDB" id="A0A3S5A8C3"/>
<dbReference type="Gene3D" id="2.60.40.640">
    <property type="match status" value="1"/>
</dbReference>
<gene>
    <name evidence="3" type="ORF">PXEA_LOCUS7929</name>
</gene>
<evidence type="ECO:0000313" key="4">
    <source>
        <dbReference type="Proteomes" id="UP000784294"/>
    </source>
</evidence>
<dbReference type="EMBL" id="CAAALY010021328">
    <property type="protein sequence ID" value="VEL14489.1"/>
    <property type="molecule type" value="Genomic_DNA"/>
</dbReference>
<sequence length="168" mass="18707">MAQTHHLTRSRESRWVSLASASNSVHSLKGTRQVPSSRYLASRVDVNSDNEEGHERRPVGELMTAAAPGTSALPKAEFIISRGIHLFHFEFRLPDDLPGSFELPSACLEGGAAARLSYGLCVEVCNTAVQVSHTRQREIIVFRPLDLSHFPRLRVSKSTLHKLLFYSK</sequence>
<dbReference type="Pfam" id="PF00339">
    <property type="entry name" value="Arrestin_N"/>
    <property type="match status" value="1"/>
</dbReference>
<dbReference type="Proteomes" id="UP000784294">
    <property type="component" value="Unassembled WGS sequence"/>
</dbReference>
<dbReference type="InterPro" id="IPR014756">
    <property type="entry name" value="Ig_E-set"/>
</dbReference>